<feature type="transmembrane region" description="Helical" evidence="5">
    <location>
        <begin position="183"/>
        <end position="205"/>
    </location>
</feature>
<dbReference type="Proteomes" id="UP000765160">
    <property type="component" value="Unassembled WGS sequence"/>
</dbReference>
<comment type="subcellular location">
    <subcellularLocation>
        <location evidence="1">Membrane</location>
        <topology evidence="1">Multi-pass membrane protein</topology>
    </subcellularLocation>
</comment>
<dbReference type="RefSeq" id="WP_168049998.1">
    <property type="nucleotide sequence ID" value="NZ_JAATJR010000003.1"/>
</dbReference>
<keyword evidence="7" id="KW-1185">Reference proteome</keyword>
<reference evidence="6 7" key="1">
    <citation type="submission" date="2020-03" db="EMBL/GenBank/DDBJ databases">
        <title>Roseomonas selenitidurans sp. nov. isolated from soil.</title>
        <authorList>
            <person name="Liu H."/>
        </authorList>
    </citation>
    <scope>NUCLEOTIDE SEQUENCE [LARGE SCALE GENOMIC DNA]</scope>
    <source>
        <strain evidence="6 7">JCM 15073</strain>
    </source>
</reference>
<keyword evidence="3 5" id="KW-1133">Transmembrane helix</keyword>
<proteinExistence type="predicted"/>
<dbReference type="Pfam" id="PF07264">
    <property type="entry name" value="EI24"/>
    <property type="match status" value="1"/>
</dbReference>
<keyword evidence="2 5" id="KW-0812">Transmembrane</keyword>
<sequence>MSRNMLQNLLLAMRQLPDPAFRRPLFFGALGALAGLAGLAWLSAWGLGAVAGGDGWLAAAAAAAGVVLVAVAAWWLFIPLLLAVAGLFLDGVAEAVERRHYPSLPPPQGASTAVQAWGAAVMAAKLVGLTLVLLPLSLLLPVVGVVILWAVAAIFLGEGLFEGVALRRMGRAAADALRRRRRFAIWGLGAALALLAAVPLLNLLVPVLGTAAMTHLLHRSA</sequence>
<feature type="transmembrane region" description="Helical" evidence="5">
    <location>
        <begin position="110"/>
        <end position="132"/>
    </location>
</feature>
<dbReference type="EMBL" id="JAAVTX010000003">
    <property type="protein sequence ID" value="NKE45569.1"/>
    <property type="molecule type" value="Genomic_DNA"/>
</dbReference>
<gene>
    <name evidence="6" type="ORF">HB662_12340</name>
</gene>
<organism evidence="6 7">
    <name type="scientific">Falsiroseomonas frigidaquae</name>
    <dbReference type="NCBI Taxonomy" id="487318"/>
    <lineage>
        <taxon>Bacteria</taxon>
        <taxon>Pseudomonadati</taxon>
        <taxon>Pseudomonadota</taxon>
        <taxon>Alphaproteobacteria</taxon>
        <taxon>Acetobacterales</taxon>
        <taxon>Roseomonadaceae</taxon>
        <taxon>Falsiroseomonas</taxon>
    </lineage>
</organism>
<accession>A0ABX1EZT6</accession>
<keyword evidence="4 5" id="KW-0472">Membrane</keyword>
<feature type="transmembrane region" description="Helical" evidence="5">
    <location>
        <begin position="56"/>
        <end position="89"/>
    </location>
</feature>
<feature type="transmembrane region" description="Helical" evidence="5">
    <location>
        <begin position="138"/>
        <end position="162"/>
    </location>
</feature>
<comment type="caution">
    <text evidence="6">The sequence shown here is derived from an EMBL/GenBank/DDBJ whole genome shotgun (WGS) entry which is preliminary data.</text>
</comment>
<name>A0ABX1EZT6_9PROT</name>
<evidence type="ECO:0000256" key="1">
    <source>
        <dbReference type="ARBA" id="ARBA00004141"/>
    </source>
</evidence>
<feature type="transmembrane region" description="Helical" evidence="5">
    <location>
        <begin position="21"/>
        <end position="44"/>
    </location>
</feature>
<evidence type="ECO:0000256" key="3">
    <source>
        <dbReference type="ARBA" id="ARBA00022989"/>
    </source>
</evidence>
<evidence type="ECO:0000256" key="2">
    <source>
        <dbReference type="ARBA" id="ARBA00022692"/>
    </source>
</evidence>
<evidence type="ECO:0000256" key="5">
    <source>
        <dbReference type="SAM" id="Phobius"/>
    </source>
</evidence>
<dbReference type="InterPro" id="IPR059112">
    <property type="entry name" value="CysZ/EI24"/>
</dbReference>
<evidence type="ECO:0000313" key="7">
    <source>
        <dbReference type="Proteomes" id="UP000765160"/>
    </source>
</evidence>
<evidence type="ECO:0000313" key="6">
    <source>
        <dbReference type="EMBL" id="NKE45569.1"/>
    </source>
</evidence>
<evidence type="ECO:0000256" key="4">
    <source>
        <dbReference type="ARBA" id="ARBA00023136"/>
    </source>
</evidence>
<protein>
    <submittedName>
        <fullName evidence="6">Cysteine biosynthesis protein CysZ</fullName>
    </submittedName>
</protein>